<dbReference type="GO" id="GO:0008982">
    <property type="term" value="F:protein-N(PI)-phosphohistidine-sugar phosphotransferase activity"/>
    <property type="evidence" value="ECO:0007669"/>
    <property type="project" value="InterPro"/>
</dbReference>
<proteinExistence type="predicted"/>
<keyword evidence="2" id="KW-0597">Phosphoprotein</keyword>
<sequence>MYKILLCCTSGLTTSMLVDAMKKEAAKQTLDVMVWAVAISAIELSWADADCILIASQNTSDLEKVKSIVKTSIPVEEINDIDFSKMDGKAVLNRAIELIVS</sequence>
<keyword evidence="4" id="KW-0808">Transferase</keyword>
<protein>
    <submittedName>
        <fullName evidence="9">PTS system, cellobiose-specific IIB component</fullName>
    </submittedName>
</protein>
<evidence type="ECO:0000256" key="6">
    <source>
        <dbReference type="ARBA" id="ARBA00022777"/>
    </source>
</evidence>
<dbReference type="InterPro" id="IPR051819">
    <property type="entry name" value="PTS_sugar-specific_EIIB"/>
</dbReference>
<keyword evidence="3" id="KW-0762">Sugar transport</keyword>
<evidence type="ECO:0000256" key="2">
    <source>
        <dbReference type="ARBA" id="ARBA00022553"/>
    </source>
</evidence>
<feature type="domain" description="PTS EIIB type-3" evidence="8">
    <location>
        <begin position="1"/>
        <end position="101"/>
    </location>
</feature>
<gene>
    <name evidence="9" type="ORF">SAMN04489758_11076</name>
</gene>
<dbReference type="GO" id="GO:0009401">
    <property type="term" value="P:phosphoenolpyruvate-dependent sugar phosphotransferase system"/>
    <property type="evidence" value="ECO:0007669"/>
    <property type="project" value="UniProtKB-KW"/>
</dbReference>
<dbReference type="GO" id="GO:0016301">
    <property type="term" value="F:kinase activity"/>
    <property type="evidence" value="ECO:0007669"/>
    <property type="project" value="UniProtKB-KW"/>
</dbReference>
<dbReference type="Proteomes" id="UP000198558">
    <property type="component" value="Unassembled WGS sequence"/>
</dbReference>
<dbReference type="InterPro" id="IPR013012">
    <property type="entry name" value="PTS_EIIB_3"/>
</dbReference>
<keyword evidence="1" id="KW-0813">Transport</keyword>
<keyword evidence="6" id="KW-0418">Kinase</keyword>
<dbReference type="GeneID" id="78288234"/>
<dbReference type="PROSITE" id="PS51100">
    <property type="entry name" value="PTS_EIIB_TYPE_3"/>
    <property type="match status" value="1"/>
</dbReference>
<organism evidence="9 10">
    <name type="scientific">Thomasclavelia cocleata</name>
    <dbReference type="NCBI Taxonomy" id="69824"/>
    <lineage>
        <taxon>Bacteria</taxon>
        <taxon>Bacillati</taxon>
        <taxon>Bacillota</taxon>
        <taxon>Erysipelotrichia</taxon>
        <taxon>Erysipelotrichales</taxon>
        <taxon>Coprobacillaceae</taxon>
        <taxon>Thomasclavelia</taxon>
    </lineage>
</organism>
<evidence type="ECO:0000256" key="5">
    <source>
        <dbReference type="ARBA" id="ARBA00022683"/>
    </source>
</evidence>
<evidence type="ECO:0000256" key="1">
    <source>
        <dbReference type="ARBA" id="ARBA00022448"/>
    </source>
</evidence>
<name>A0A1I0EDH7_9FIRM</name>
<keyword evidence="10" id="KW-1185">Reference proteome</keyword>
<evidence type="ECO:0000259" key="8">
    <source>
        <dbReference type="PROSITE" id="PS51100"/>
    </source>
</evidence>
<dbReference type="OrthoDB" id="9808134at2"/>
<dbReference type="RefSeq" id="WP_092353516.1">
    <property type="nucleotide sequence ID" value="NZ_FOIN01000010.1"/>
</dbReference>
<evidence type="ECO:0000313" key="10">
    <source>
        <dbReference type="Proteomes" id="UP000198558"/>
    </source>
</evidence>
<accession>A0A1I0EDH7</accession>
<dbReference type="Gene3D" id="3.40.50.2300">
    <property type="match status" value="1"/>
</dbReference>
<evidence type="ECO:0000256" key="7">
    <source>
        <dbReference type="PROSITE-ProRule" id="PRU00423"/>
    </source>
</evidence>
<evidence type="ECO:0000256" key="4">
    <source>
        <dbReference type="ARBA" id="ARBA00022679"/>
    </source>
</evidence>
<dbReference type="SUPFAM" id="SSF52794">
    <property type="entry name" value="PTS system IIB component-like"/>
    <property type="match status" value="1"/>
</dbReference>
<feature type="modified residue" description="Phosphocysteine; by EIIA" evidence="7">
    <location>
        <position position="8"/>
    </location>
</feature>
<evidence type="ECO:0000313" key="9">
    <source>
        <dbReference type="EMBL" id="SET43099.1"/>
    </source>
</evidence>
<dbReference type="PANTHER" id="PTHR34581:SF2">
    <property type="entry name" value="PTS SYSTEM N,N'-DIACETYLCHITOBIOSE-SPECIFIC EIIB COMPONENT"/>
    <property type="match status" value="1"/>
</dbReference>
<dbReference type="InterPro" id="IPR003501">
    <property type="entry name" value="PTS_EIIB_2/3"/>
</dbReference>
<reference evidence="10" key="1">
    <citation type="submission" date="2016-10" db="EMBL/GenBank/DDBJ databases">
        <authorList>
            <person name="Varghese N."/>
            <person name="Submissions S."/>
        </authorList>
    </citation>
    <scope>NUCLEOTIDE SEQUENCE [LARGE SCALE GENOMIC DNA]</scope>
    <source>
        <strain evidence="10">DSM 1551</strain>
    </source>
</reference>
<dbReference type="EMBL" id="FOIN01000010">
    <property type="protein sequence ID" value="SET43099.1"/>
    <property type="molecule type" value="Genomic_DNA"/>
</dbReference>
<dbReference type="InterPro" id="IPR036095">
    <property type="entry name" value="PTS_EIIB-like_sf"/>
</dbReference>
<keyword evidence="5" id="KW-0598">Phosphotransferase system</keyword>
<dbReference type="AlphaFoldDB" id="A0A1I0EDH7"/>
<dbReference type="PANTHER" id="PTHR34581">
    <property type="entry name" value="PTS SYSTEM N,N'-DIACETYLCHITOBIOSE-SPECIFIC EIIB COMPONENT"/>
    <property type="match status" value="1"/>
</dbReference>
<evidence type="ECO:0000256" key="3">
    <source>
        <dbReference type="ARBA" id="ARBA00022597"/>
    </source>
</evidence>
<dbReference type="Pfam" id="PF02302">
    <property type="entry name" value="PTS_IIB"/>
    <property type="match status" value="1"/>
</dbReference>